<evidence type="ECO:0000256" key="6">
    <source>
        <dbReference type="RuleBase" id="RU004355"/>
    </source>
</evidence>
<dbReference type="InterPro" id="IPR003753">
    <property type="entry name" value="Exonuc_VII_L"/>
</dbReference>
<organism evidence="9 10">
    <name type="scientific">Alistipes inops</name>
    <dbReference type="NCBI Taxonomy" id="1501391"/>
    <lineage>
        <taxon>Bacteria</taxon>
        <taxon>Pseudomonadati</taxon>
        <taxon>Bacteroidota</taxon>
        <taxon>Bacteroidia</taxon>
        <taxon>Bacteroidales</taxon>
        <taxon>Rikenellaceae</taxon>
        <taxon>Alistipes</taxon>
    </lineage>
</organism>
<dbReference type="EMBL" id="JRGF01000002">
    <property type="protein sequence ID" value="KHE42761.1"/>
    <property type="molecule type" value="Genomic_DNA"/>
</dbReference>
<comment type="function">
    <text evidence="5">Bidirectionally degrades single-stranded DNA into large acid-insoluble oligonucleotides, which are then degraded further into small acid-soluble oligonucleotides.</text>
</comment>
<keyword evidence="10" id="KW-1185">Reference proteome</keyword>
<reference evidence="9 10" key="1">
    <citation type="submission" date="2014-09" db="EMBL/GenBank/DDBJ databases">
        <title>Alistipes sp. 627, sp. nov., a novel member of the family Rikenellaceae isolated from human faeces.</title>
        <authorList>
            <person name="Shkoporov A.N."/>
            <person name="Chaplin A.V."/>
            <person name="Motuzova O.V."/>
            <person name="Kafarskaia L.I."/>
            <person name="Khokhlova E.V."/>
            <person name="Efimov B.A."/>
        </authorList>
    </citation>
    <scope>NUCLEOTIDE SEQUENCE [LARGE SCALE GENOMIC DNA]</scope>
    <source>
        <strain evidence="9 10">627</strain>
    </source>
</reference>
<evidence type="ECO:0000313" key="10">
    <source>
        <dbReference type="Proteomes" id="UP000030889"/>
    </source>
</evidence>
<dbReference type="Pfam" id="PF13742">
    <property type="entry name" value="tRNA_anti_2"/>
    <property type="match status" value="1"/>
</dbReference>
<evidence type="ECO:0000259" key="7">
    <source>
        <dbReference type="Pfam" id="PF02601"/>
    </source>
</evidence>
<dbReference type="NCBIfam" id="TIGR00237">
    <property type="entry name" value="xseA"/>
    <property type="match status" value="1"/>
</dbReference>
<feature type="domain" description="OB-fold nucleic acid binding" evidence="8">
    <location>
        <begin position="8"/>
        <end position="115"/>
    </location>
</feature>
<comment type="catalytic activity">
    <reaction evidence="5 6">
        <text>Exonucleolytic cleavage in either 5'- to 3'- or 3'- to 5'-direction to yield nucleoside 5'-phosphates.</text>
        <dbReference type="EC" id="3.1.11.6"/>
    </reaction>
</comment>
<evidence type="ECO:0000256" key="1">
    <source>
        <dbReference type="ARBA" id="ARBA00022490"/>
    </source>
</evidence>
<dbReference type="HAMAP" id="MF_00378">
    <property type="entry name" value="Exonuc_7_L"/>
    <property type="match status" value="1"/>
</dbReference>
<gene>
    <name evidence="5" type="primary">xseA</name>
    <name evidence="9" type="ORF">LG35_01755</name>
</gene>
<comment type="caution">
    <text evidence="9">The sequence shown here is derived from an EMBL/GenBank/DDBJ whole genome shotgun (WGS) entry which is preliminary data.</text>
</comment>
<feature type="domain" description="Exonuclease VII large subunit C-terminal" evidence="7">
    <location>
        <begin position="140"/>
        <end position="431"/>
    </location>
</feature>
<accession>A0ABR4YL16</accession>
<evidence type="ECO:0000259" key="8">
    <source>
        <dbReference type="Pfam" id="PF13742"/>
    </source>
</evidence>
<evidence type="ECO:0000256" key="5">
    <source>
        <dbReference type="HAMAP-Rule" id="MF_00378"/>
    </source>
</evidence>
<keyword evidence="4 5" id="KW-0269">Exonuclease</keyword>
<dbReference type="InterPro" id="IPR025824">
    <property type="entry name" value="OB-fold_nuc-bd_dom"/>
</dbReference>
<proteinExistence type="inferred from homology"/>
<dbReference type="EC" id="3.1.11.6" evidence="5"/>
<keyword evidence="3 5" id="KW-0378">Hydrolase</keyword>
<dbReference type="Proteomes" id="UP000030889">
    <property type="component" value="Unassembled WGS sequence"/>
</dbReference>
<evidence type="ECO:0000256" key="3">
    <source>
        <dbReference type="ARBA" id="ARBA00022801"/>
    </source>
</evidence>
<sequence length="439" mass="47727">MAVDSYMTLSQLQERIRETLCRGFAAPVWITAEIGELKVNARSGHCYLQLVEKGGRNGVPQAQVQAVIWAGQYGMLSSYFRGATGEELAVGMKVLLHVTVTYHELYGLSLRIVDIDPLYTLGDLARQRMQTIAQLREDGVFDLNRELGIPEVPQRIAVISSPQAAGYQDFMKELGASPYRFDVTLFGAVMQGHGAETSIIGALDAVADRAEEFDAAVIIRGGGSQSDLSFLNSYLLSFHIAQFPLPVIAGLGHDKDQSVVDMVAALSLKTPTAVAAFLADRAAGFDARLEGLGDEIRSCACRILDREGKDVQMCGALLRERVSGARLRMEWRLRTLTDGLAAGARRVLQMKGLRLDELRERLEEGACRAVASGEARLLQARQLVSAADPRNILARGFAVVRTAGRALTDAADAVPGENLDITLYKGRVTAKVTDNYGKE</sequence>
<name>A0ABR4YL16_9BACT</name>
<keyword evidence="1 5" id="KW-0963">Cytoplasm</keyword>
<dbReference type="InterPro" id="IPR020579">
    <property type="entry name" value="Exonuc_VII_lsu_C"/>
</dbReference>
<evidence type="ECO:0000256" key="2">
    <source>
        <dbReference type="ARBA" id="ARBA00022722"/>
    </source>
</evidence>
<dbReference type="CDD" id="cd04489">
    <property type="entry name" value="ExoVII_LU_OBF"/>
    <property type="match status" value="1"/>
</dbReference>
<dbReference type="Pfam" id="PF02601">
    <property type="entry name" value="Exonuc_VII_L"/>
    <property type="match status" value="1"/>
</dbReference>
<comment type="similarity">
    <text evidence="5 6">Belongs to the XseA family.</text>
</comment>
<dbReference type="PANTHER" id="PTHR30008">
    <property type="entry name" value="EXODEOXYRIBONUCLEASE 7 LARGE SUBUNIT"/>
    <property type="match status" value="1"/>
</dbReference>
<dbReference type="RefSeq" id="WP_035471665.1">
    <property type="nucleotide sequence ID" value="NZ_JRGF01000002.1"/>
</dbReference>
<comment type="subunit">
    <text evidence="5">Heterooligomer composed of large and small subunits.</text>
</comment>
<dbReference type="PANTHER" id="PTHR30008:SF0">
    <property type="entry name" value="EXODEOXYRIBONUCLEASE 7 LARGE SUBUNIT"/>
    <property type="match status" value="1"/>
</dbReference>
<evidence type="ECO:0000313" key="9">
    <source>
        <dbReference type="EMBL" id="KHE42761.1"/>
    </source>
</evidence>
<protein>
    <recommendedName>
        <fullName evidence="5">Exodeoxyribonuclease 7 large subunit</fullName>
        <ecNumber evidence="5">3.1.11.6</ecNumber>
    </recommendedName>
    <alternativeName>
        <fullName evidence="5">Exodeoxyribonuclease VII large subunit</fullName>
        <shortName evidence="5">Exonuclease VII large subunit</shortName>
    </alternativeName>
</protein>
<keyword evidence="2 5" id="KW-0540">Nuclease</keyword>
<evidence type="ECO:0000256" key="4">
    <source>
        <dbReference type="ARBA" id="ARBA00022839"/>
    </source>
</evidence>
<comment type="subcellular location">
    <subcellularLocation>
        <location evidence="5 6">Cytoplasm</location>
    </subcellularLocation>
</comment>